<evidence type="ECO:0000256" key="8">
    <source>
        <dbReference type="ARBA" id="ARBA00023004"/>
    </source>
</evidence>
<feature type="transmembrane region" description="Helical" evidence="15">
    <location>
        <begin position="345"/>
        <end position="366"/>
    </location>
</feature>
<dbReference type="Pfam" id="PF02421">
    <property type="entry name" value="FeoB_N"/>
    <property type="match status" value="1"/>
</dbReference>
<dbReference type="InterPro" id="IPR003373">
    <property type="entry name" value="Fe2_transport_prot-B"/>
</dbReference>
<keyword evidence="14" id="KW-0479">Metal-binding</keyword>
<feature type="domain" description="FeoB-type G" evidence="16">
    <location>
        <begin position="52"/>
        <end position="218"/>
    </location>
</feature>
<keyword evidence="9" id="KW-0406">Ion transport</keyword>
<gene>
    <name evidence="17" type="primary">feoB</name>
    <name evidence="17" type="ORF">ENK44_01975</name>
</gene>
<feature type="binding site" evidence="14">
    <location>
        <position position="73"/>
    </location>
    <ligand>
        <name>Mg(2+)</name>
        <dbReference type="ChEBI" id="CHEBI:18420"/>
        <label>2</label>
    </ligand>
</feature>
<dbReference type="AlphaFoldDB" id="A0A7V4TYR9"/>
<dbReference type="PROSITE" id="PS51711">
    <property type="entry name" value="G_FEOB"/>
    <property type="match status" value="1"/>
</dbReference>
<comment type="function">
    <text evidence="15">Probable transporter of a GTP-driven Fe(2+) uptake system.</text>
</comment>
<feature type="binding site" evidence="13">
    <location>
        <begin position="59"/>
        <end position="66"/>
    </location>
    <ligand>
        <name>GTP</name>
        <dbReference type="ChEBI" id="CHEBI:37565"/>
        <label>1</label>
    </ligand>
</feature>
<evidence type="ECO:0000256" key="6">
    <source>
        <dbReference type="ARBA" id="ARBA00022741"/>
    </source>
</evidence>
<keyword evidence="7 15" id="KW-1133">Transmembrane helix</keyword>
<dbReference type="InterPro" id="IPR050860">
    <property type="entry name" value="FeoB_GTPase"/>
</dbReference>
<dbReference type="InterPro" id="IPR011642">
    <property type="entry name" value="Gate_dom"/>
</dbReference>
<dbReference type="InterPro" id="IPR006073">
    <property type="entry name" value="GTP-bd"/>
</dbReference>
<proteinExistence type="inferred from homology"/>
<evidence type="ECO:0000256" key="3">
    <source>
        <dbReference type="ARBA" id="ARBA00022475"/>
    </source>
</evidence>
<evidence type="ECO:0000256" key="4">
    <source>
        <dbReference type="ARBA" id="ARBA00022496"/>
    </source>
</evidence>
<evidence type="ECO:0000256" key="5">
    <source>
        <dbReference type="ARBA" id="ARBA00022692"/>
    </source>
</evidence>
<feature type="transmembrane region" description="Helical" evidence="15">
    <location>
        <begin position="577"/>
        <end position="596"/>
    </location>
</feature>
<evidence type="ECO:0000256" key="2">
    <source>
        <dbReference type="ARBA" id="ARBA00022448"/>
    </source>
</evidence>
<dbReference type="GO" id="GO:0005525">
    <property type="term" value="F:GTP binding"/>
    <property type="evidence" value="ECO:0007669"/>
    <property type="project" value="UniProtKB-KW"/>
</dbReference>
<dbReference type="Pfam" id="PF07670">
    <property type="entry name" value="Gate"/>
    <property type="match status" value="2"/>
</dbReference>
<keyword evidence="3" id="KW-1003">Cell membrane</keyword>
<feature type="binding site" evidence="14">
    <location>
        <position position="70"/>
    </location>
    <ligand>
        <name>Mg(2+)</name>
        <dbReference type="ChEBI" id="CHEBI:18420"/>
        <label>2</label>
    </ligand>
</feature>
<evidence type="ECO:0000256" key="9">
    <source>
        <dbReference type="ARBA" id="ARBA00023065"/>
    </source>
</evidence>
<feature type="transmembrane region" description="Helical" evidence="15">
    <location>
        <begin position="392"/>
        <end position="425"/>
    </location>
</feature>
<dbReference type="GO" id="GO:0015093">
    <property type="term" value="F:ferrous iron transmembrane transporter activity"/>
    <property type="evidence" value="ECO:0007669"/>
    <property type="project" value="UniProtKB-UniRule"/>
</dbReference>
<reference evidence="17" key="1">
    <citation type="journal article" date="2020" name="mSystems">
        <title>Genome- and Community-Level Interaction Insights into Carbon Utilization and Element Cycling Functions of Hydrothermarchaeota in Hydrothermal Sediment.</title>
        <authorList>
            <person name="Zhou Z."/>
            <person name="Liu Y."/>
            <person name="Xu W."/>
            <person name="Pan J."/>
            <person name="Luo Z.H."/>
            <person name="Li M."/>
        </authorList>
    </citation>
    <scope>NUCLEOTIDE SEQUENCE [LARGE SCALE GENOMIC DNA]</scope>
    <source>
        <strain evidence="17">HyVt-577</strain>
    </source>
</reference>
<evidence type="ECO:0000256" key="13">
    <source>
        <dbReference type="PIRSR" id="PIRSR603373-1"/>
    </source>
</evidence>
<dbReference type="Gene3D" id="3.40.50.300">
    <property type="entry name" value="P-loop containing nucleotide triphosphate hydrolases"/>
    <property type="match status" value="1"/>
</dbReference>
<feature type="binding site" evidence="13">
    <location>
        <begin position="84"/>
        <end position="88"/>
    </location>
    <ligand>
        <name>GTP</name>
        <dbReference type="ChEBI" id="CHEBI:37565"/>
        <label>1</label>
    </ligand>
</feature>
<evidence type="ECO:0000313" key="17">
    <source>
        <dbReference type="EMBL" id="HGY54448.1"/>
    </source>
</evidence>
<feature type="binding site" evidence="13">
    <location>
        <begin position="168"/>
        <end position="171"/>
    </location>
    <ligand>
        <name>GTP</name>
        <dbReference type="ChEBI" id="CHEBI:37565"/>
        <label>1</label>
    </ligand>
</feature>
<dbReference type="Proteomes" id="UP000885779">
    <property type="component" value="Unassembled WGS sequence"/>
</dbReference>
<dbReference type="NCBIfam" id="TIGR00231">
    <property type="entry name" value="small_GTP"/>
    <property type="match status" value="1"/>
</dbReference>
<evidence type="ECO:0000259" key="16">
    <source>
        <dbReference type="PROSITE" id="PS51711"/>
    </source>
</evidence>
<keyword evidence="2 15" id="KW-0813">Transport</keyword>
<dbReference type="EMBL" id="DRQG01000019">
    <property type="protein sequence ID" value="HGY54448.1"/>
    <property type="molecule type" value="Genomic_DNA"/>
</dbReference>
<keyword evidence="11 15" id="KW-0472">Membrane</keyword>
<feature type="transmembrane region" description="Helical" evidence="15">
    <location>
        <begin position="724"/>
        <end position="745"/>
    </location>
</feature>
<sequence length="751" mass="84936">MATPWKSTYADIIYPSVKIWPVISVYAEDAGDDILATEQTNSSSKKRETQEPPWIAIVGNPNSGKTALFNRLTGMHHKVGNYPGITVEKKSGKIRGLDVILRDLPGTYSLKAKSIDEKIVADMVQSWRRPENRPLAVIVVIDSTNLLRHMYLALQILDWNIPTILVLNMIDEARRKNISINLNLLRNRLKAFAIIPASAKTGEGIDRIFETIKKVQKNPKIKPAPPRMLEIERCSDLLMPLIHLLSQHIHQLNHHPHIEAMRLVSDDSYLSYIKKVLPAEEVKKISAILTQVKNEFKRRDIPYKNLEQTSRFAYIDLYLSKAVSGRKKTRQSRSEQIDGILTHRIFGPIILVLTLAFIFNAIFTWAQYPMDLIDGSIQWLSLRMMDIMPEGLLRSLLVDGILGGVGSVLVFFPQIILLVFFLSLLEDSGYMSRMAFMMDRLMARIGLHGRSVLPLLSGFACAIPAVMAARTIENWRDRLVTILLVPLMSCSARLPVYTLLIAAFIPHKMVLGIFSMQGLVLMGIYFLGMVTAIFVALIFKKIFKPRSSVSMIMELPPYRMPLLRSLWWTIYERGKSFLTTAGTIILAVSIVLWFLASFPLPDKDKPMSSAEQIEQSYAGQIGHFIEPVIKPLGYDWKIGVGLLTSFAAREVIISTLSTLYNLEEGAQEHSTLIESLRKDKRPDGTPVYSILVAISLMVFYAYAAQCMATFAIVKRETNSWRWPLFMVGYMTTMAYLASLFVYQFGHAMGWG</sequence>
<organism evidence="17">
    <name type="scientific">Caldithrix abyssi</name>
    <dbReference type="NCBI Taxonomy" id="187145"/>
    <lineage>
        <taxon>Bacteria</taxon>
        <taxon>Pseudomonadati</taxon>
        <taxon>Calditrichota</taxon>
        <taxon>Calditrichia</taxon>
        <taxon>Calditrichales</taxon>
        <taxon>Calditrichaceae</taxon>
        <taxon>Caldithrix</taxon>
    </lineage>
</organism>
<keyword evidence="4 15" id="KW-0410">Iron transport</keyword>
<protein>
    <recommendedName>
        <fullName evidence="12 15">Ferrous iron transport protein B</fullName>
    </recommendedName>
</protein>
<dbReference type="PANTHER" id="PTHR43185">
    <property type="entry name" value="FERROUS IRON TRANSPORT PROTEIN B"/>
    <property type="match status" value="1"/>
</dbReference>
<dbReference type="CDD" id="cd01879">
    <property type="entry name" value="FeoB"/>
    <property type="match status" value="1"/>
</dbReference>
<evidence type="ECO:0000256" key="14">
    <source>
        <dbReference type="PIRSR" id="PIRSR603373-2"/>
    </source>
</evidence>
<comment type="caution">
    <text evidence="17">The sequence shown here is derived from an EMBL/GenBank/DDBJ whole genome shotgun (WGS) entry which is preliminary data.</text>
</comment>
<accession>A0A7V4TYR9</accession>
<comment type="similarity">
    <text evidence="15">Belongs to the TRAFAC class TrmE-Era-EngA-EngB-Septin-like GTPase superfamily. FeoB GTPase (TC 9.A.8) family.</text>
</comment>
<keyword evidence="5 15" id="KW-0812">Transmembrane</keyword>
<evidence type="ECO:0000256" key="1">
    <source>
        <dbReference type="ARBA" id="ARBA00004651"/>
    </source>
</evidence>
<dbReference type="GO" id="GO:0005886">
    <property type="term" value="C:plasma membrane"/>
    <property type="evidence" value="ECO:0007669"/>
    <property type="project" value="UniProtKB-SubCell"/>
</dbReference>
<evidence type="ECO:0000256" key="11">
    <source>
        <dbReference type="ARBA" id="ARBA00023136"/>
    </source>
</evidence>
<evidence type="ECO:0000256" key="15">
    <source>
        <dbReference type="RuleBase" id="RU362098"/>
    </source>
</evidence>
<feature type="transmembrane region" description="Helical" evidence="15">
    <location>
        <begin position="445"/>
        <end position="467"/>
    </location>
</feature>
<dbReference type="InterPro" id="IPR030389">
    <property type="entry name" value="G_FEOB_dom"/>
</dbReference>
<comment type="subcellular location">
    <subcellularLocation>
        <location evidence="15">Cell inner membrane</location>
        <topology evidence="15">Multi-pass membrane protein</topology>
    </subcellularLocation>
    <subcellularLocation>
        <location evidence="1">Cell membrane</location>
        <topology evidence="1">Multi-pass membrane protein</topology>
    </subcellularLocation>
</comment>
<name>A0A7V4TYR9_CALAY</name>
<dbReference type="GO" id="GO:0046872">
    <property type="term" value="F:metal ion binding"/>
    <property type="evidence" value="ECO:0007669"/>
    <property type="project" value="UniProtKB-KW"/>
</dbReference>
<feature type="binding site" evidence="13">
    <location>
        <begin position="103"/>
        <end position="106"/>
    </location>
    <ligand>
        <name>GTP</name>
        <dbReference type="ChEBI" id="CHEBI:37565"/>
        <label>1</label>
    </ligand>
</feature>
<evidence type="ECO:0000256" key="7">
    <source>
        <dbReference type="ARBA" id="ARBA00022989"/>
    </source>
</evidence>
<dbReference type="NCBIfam" id="TIGR00437">
    <property type="entry name" value="feoB"/>
    <property type="match status" value="1"/>
</dbReference>
<evidence type="ECO:0000256" key="10">
    <source>
        <dbReference type="ARBA" id="ARBA00023134"/>
    </source>
</evidence>
<dbReference type="InterPro" id="IPR005225">
    <property type="entry name" value="Small_GTP-bd"/>
</dbReference>
<keyword evidence="6 13" id="KW-0547">Nucleotide-binding</keyword>
<dbReference type="PRINTS" id="PR00326">
    <property type="entry name" value="GTP1OBG"/>
</dbReference>
<dbReference type="InterPro" id="IPR011640">
    <property type="entry name" value="Fe2_transport_prot_B_C"/>
</dbReference>
<dbReference type="Pfam" id="PF07664">
    <property type="entry name" value="FeoB_C"/>
    <property type="match status" value="1"/>
</dbReference>
<evidence type="ECO:0000256" key="12">
    <source>
        <dbReference type="NCBIfam" id="TIGR00437"/>
    </source>
</evidence>
<feature type="transmembrane region" description="Helical" evidence="15">
    <location>
        <begin position="687"/>
        <end position="712"/>
    </location>
</feature>
<feature type="transmembrane region" description="Helical" evidence="15">
    <location>
        <begin position="511"/>
        <end position="539"/>
    </location>
</feature>
<keyword evidence="8 15" id="KW-0408">Iron</keyword>
<dbReference type="SUPFAM" id="SSF52540">
    <property type="entry name" value="P-loop containing nucleoside triphosphate hydrolases"/>
    <property type="match status" value="1"/>
</dbReference>
<dbReference type="PANTHER" id="PTHR43185:SF1">
    <property type="entry name" value="FE(2+) TRANSPORTER FEOB"/>
    <property type="match status" value="1"/>
</dbReference>
<keyword evidence="10 13" id="KW-0342">GTP-binding</keyword>
<dbReference type="InterPro" id="IPR027417">
    <property type="entry name" value="P-loop_NTPase"/>
</dbReference>
<keyword evidence="14" id="KW-0460">Magnesium</keyword>
<feature type="transmembrane region" description="Helical" evidence="15">
    <location>
        <begin position="479"/>
        <end position="505"/>
    </location>
</feature>
<feature type="binding site" evidence="14">
    <location>
        <position position="74"/>
    </location>
    <ligand>
        <name>Mg(2+)</name>
        <dbReference type="ChEBI" id="CHEBI:18420"/>
        <label>2</label>
    </ligand>
</feature>